<feature type="compositionally biased region" description="Polar residues" evidence="2">
    <location>
        <begin position="328"/>
        <end position="341"/>
    </location>
</feature>
<protein>
    <submittedName>
        <fullName evidence="3">Uncharacterized protein</fullName>
    </submittedName>
</protein>
<evidence type="ECO:0000256" key="2">
    <source>
        <dbReference type="SAM" id="MobiDB-lite"/>
    </source>
</evidence>
<proteinExistence type="predicted"/>
<name>A0A0F4GGV6_9PEZI</name>
<feature type="region of interest" description="Disordered" evidence="2">
    <location>
        <begin position="363"/>
        <end position="412"/>
    </location>
</feature>
<organism evidence="3 4">
    <name type="scientific">Zymoseptoria brevis</name>
    <dbReference type="NCBI Taxonomy" id="1047168"/>
    <lineage>
        <taxon>Eukaryota</taxon>
        <taxon>Fungi</taxon>
        <taxon>Dikarya</taxon>
        <taxon>Ascomycota</taxon>
        <taxon>Pezizomycotina</taxon>
        <taxon>Dothideomycetes</taxon>
        <taxon>Dothideomycetidae</taxon>
        <taxon>Mycosphaerellales</taxon>
        <taxon>Mycosphaerellaceae</taxon>
        <taxon>Zymoseptoria</taxon>
    </lineage>
</organism>
<evidence type="ECO:0000256" key="1">
    <source>
        <dbReference type="SAM" id="Coils"/>
    </source>
</evidence>
<feature type="region of interest" description="Disordered" evidence="2">
    <location>
        <begin position="251"/>
        <end position="341"/>
    </location>
</feature>
<feature type="coiled-coil region" evidence="1">
    <location>
        <begin position="424"/>
        <end position="464"/>
    </location>
</feature>
<dbReference type="Proteomes" id="UP000033647">
    <property type="component" value="Unassembled WGS sequence"/>
</dbReference>
<keyword evidence="1" id="KW-0175">Coiled coil</keyword>
<reference evidence="3 4" key="1">
    <citation type="submission" date="2015-03" db="EMBL/GenBank/DDBJ databases">
        <title>RNA-seq based gene annotation and comparative genomics of four Zymoseptoria species reveal species-specific pathogenicity related genes and transposable element activity.</title>
        <authorList>
            <person name="Grandaubert J."/>
            <person name="Bhattacharyya A."/>
            <person name="Stukenbrock E.H."/>
        </authorList>
    </citation>
    <scope>NUCLEOTIDE SEQUENCE [LARGE SCALE GENOMIC DNA]</scope>
    <source>
        <strain evidence="3 4">Zb18110</strain>
    </source>
</reference>
<sequence>MYVGTSRQNMSACPLQEISLYSPRRKLCSRTCPRRPRFRPCEQLMLLNTPPSSRSNKNTPHYLIYLHRLLLTGAQSTLDTATMNLDNASDANVNPTMLDPVTSERRYYLDPFTKISREIWRPGDGDGSQGTDYYDRQDDKLTSDQRWRLFQSDIGPIGQSKAQPPKHVILDDRAVWDILKSDIPRSQLTRNWEHDFAGQGKIRARRPHRGRPAIKDDSADGDVKYHSVTFGAKNTLYIFTGEKDYVPVIYGALPPPQPTEEELQRKRRAESPPEYNPRAHGHNQHTPKDMLVKHGAPTFSKKQKPETYNLPRYTPQIPRGFGHGLGGQTTKPKASNSVATPMGNQEQQLGSAQSGFARPLQNHLSPAQSVSPSPLSNQAPDSDSDEELPLGRPKAPRDGMSAPSATVNRLAHDVPRRMPYIQRRAEEQRLAEQMMNRVENKQDVERIANELAEANVRLMDQDLEIGRLNTALALAQTNVAAADGKVVGLEAEVSRLRHVNEAHDDGDL</sequence>
<evidence type="ECO:0000313" key="3">
    <source>
        <dbReference type="EMBL" id="KJX95430.1"/>
    </source>
</evidence>
<keyword evidence="4" id="KW-1185">Reference proteome</keyword>
<comment type="caution">
    <text evidence="3">The sequence shown here is derived from an EMBL/GenBank/DDBJ whole genome shotgun (WGS) entry which is preliminary data.</text>
</comment>
<feature type="region of interest" description="Disordered" evidence="2">
    <location>
        <begin position="199"/>
        <end position="218"/>
    </location>
</feature>
<gene>
    <name evidence="3" type="ORF">TI39_contig4112g00011</name>
</gene>
<evidence type="ECO:0000313" key="4">
    <source>
        <dbReference type="Proteomes" id="UP000033647"/>
    </source>
</evidence>
<accession>A0A0F4GGV6</accession>
<dbReference type="AlphaFoldDB" id="A0A0F4GGV6"/>
<dbReference type="EMBL" id="LAFY01004072">
    <property type="protein sequence ID" value="KJX95430.1"/>
    <property type="molecule type" value="Genomic_DNA"/>
</dbReference>
<feature type="compositionally biased region" description="Polar residues" evidence="2">
    <location>
        <begin position="363"/>
        <end position="381"/>
    </location>
</feature>
<feature type="compositionally biased region" description="Basic residues" evidence="2">
    <location>
        <begin position="202"/>
        <end position="212"/>
    </location>
</feature>
<dbReference type="OrthoDB" id="3650389at2759"/>